<dbReference type="AlphaFoldDB" id="X1THM0"/>
<sequence length="70" mass="8844">IRMNFKPLKNEREYKYTKEMIGELESHIEHFLKEYKDSSRFWFFTKQTIYAKNIMEAEVQDYEHRRRGDY</sequence>
<dbReference type="EMBL" id="BARW01007374">
    <property type="protein sequence ID" value="GAI87060.1"/>
    <property type="molecule type" value="Genomic_DNA"/>
</dbReference>
<feature type="non-terminal residue" evidence="1">
    <location>
        <position position="1"/>
    </location>
</feature>
<comment type="caution">
    <text evidence="1">The sequence shown here is derived from an EMBL/GenBank/DDBJ whole genome shotgun (WGS) entry which is preliminary data.</text>
</comment>
<evidence type="ECO:0000313" key="1">
    <source>
        <dbReference type="EMBL" id="GAI87060.1"/>
    </source>
</evidence>
<protein>
    <submittedName>
        <fullName evidence="1">Uncharacterized protein</fullName>
    </submittedName>
</protein>
<gene>
    <name evidence="1" type="ORF">S12H4_15365</name>
</gene>
<proteinExistence type="predicted"/>
<accession>X1THM0</accession>
<reference evidence="1" key="1">
    <citation type="journal article" date="2014" name="Front. Microbiol.">
        <title>High frequency of phylogenetically diverse reductive dehalogenase-homologous genes in deep subseafloor sedimentary metagenomes.</title>
        <authorList>
            <person name="Kawai M."/>
            <person name="Futagami T."/>
            <person name="Toyoda A."/>
            <person name="Takaki Y."/>
            <person name="Nishi S."/>
            <person name="Hori S."/>
            <person name="Arai W."/>
            <person name="Tsubouchi T."/>
            <person name="Morono Y."/>
            <person name="Uchiyama I."/>
            <person name="Ito T."/>
            <person name="Fujiyama A."/>
            <person name="Inagaki F."/>
            <person name="Takami H."/>
        </authorList>
    </citation>
    <scope>NUCLEOTIDE SEQUENCE</scope>
    <source>
        <strain evidence="1">Expedition CK06-06</strain>
    </source>
</reference>
<organism evidence="1">
    <name type="scientific">marine sediment metagenome</name>
    <dbReference type="NCBI Taxonomy" id="412755"/>
    <lineage>
        <taxon>unclassified sequences</taxon>
        <taxon>metagenomes</taxon>
        <taxon>ecological metagenomes</taxon>
    </lineage>
</organism>
<name>X1THM0_9ZZZZ</name>